<protein>
    <recommendedName>
        <fullName evidence="4">Dolichyl-phosphate-mannose-protein mannosyltransferase</fullName>
    </recommendedName>
</protein>
<feature type="transmembrane region" description="Helical" evidence="1">
    <location>
        <begin position="164"/>
        <end position="189"/>
    </location>
</feature>
<comment type="caution">
    <text evidence="2">The sequence shown here is derived from an EMBL/GenBank/DDBJ whole genome shotgun (WGS) entry which is preliminary data.</text>
</comment>
<accession>A0ABS2K0K2</accession>
<dbReference type="Proteomes" id="UP001430149">
    <property type="component" value="Unassembled WGS sequence"/>
</dbReference>
<organism evidence="2 3">
    <name type="scientific">Dyella flava</name>
    <dbReference type="NCBI Taxonomy" id="1920170"/>
    <lineage>
        <taxon>Bacteria</taxon>
        <taxon>Pseudomonadati</taxon>
        <taxon>Pseudomonadota</taxon>
        <taxon>Gammaproteobacteria</taxon>
        <taxon>Lysobacterales</taxon>
        <taxon>Rhodanobacteraceae</taxon>
        <taxon>Dyella</taxon>
    </lineage>
</organism>
<feature type="transmembrane region" description="Helical" evidence="1">
    <location>
        <begin position="301"/>
        <end position="320"/>
    </location>
</feature>
<feature type="transmembrane region" description="Helical" evidence="1">
    <location>
        <begin position="201"/>
        <end position="217"/>
    </location>
</feature>
<evidence type="ECO:0000256" key="1">
    <source>
        <dbReference type="SAM" id="Phobius"/>
    </source>
</evidence>
<evidence type="ECO:0000313" key="3">
    <source>
        <dbReference type="Proteomes" id="UP001430149"/>
    </source>
</evidence>
<keyword evidence="1" id="KW-0812">Transmembrane</keyword>
<dbReference type="RefSeq" id="WP_204680308.1">
    <property type="nucleotide sequence ID" value="NZ_BSNR01000011.1"/>
</dbReference>
<feature type="transmembrane region" description="Helical" evidence="1">
    <location>
        <begin position="122"/>
        <end position="152"/>
    </location>
</feature>
<proteinExistence type="predicted"/>
<evidence type="ECO:0008006" key="4">
    <source>
        <dbReference type="Google" id="ProtNLM"/>
    </source>
</evidence>
<keyword evidence="1" id="KW-0472">Membrane</keyword>
<name>A0ABS2K0K2_9GAMM</name>
<keyword evidence="1" id="KW-1133">Transmembrane helix</keyword>
<feature type="transmembrane region" description="Helical" evidence="1">
    <location>
        <begin position="89"/>
        <end position="110"/>
    </location>
</feature>
<reference evidence="2" key="1">
    <citation type="submission" date="2020-10" db="EMBL/GenBank/DDBJ databases">
        <title>Phylogeny of dyella-like bacteria.</title>
        <authorList>
            <person name="Fu J."/>
        </authorList>
    </citation>
    <scope>NUCLEOTIDE SEQUENCE</scope>
    <source>
        <strain evidence="2">DHOC52</strain>
    </source>
</reference>
<feature type="transmembrane region" description="Helical" evidence="1">
    <location>
        <begin position="12"/>
        <end position="37"/>
    </location>
</feature>
<keyword evidence="3" id="KW-1185">Reference proteome</keyword>
<dbReference type="EMBL" id="JADIKE010000029">
    <property type="protein sequence ID" value="MBM7124777.1"/>
    <property type="molecule type" value="Genomic_DNA"/>
</dbReference>
<evidence type="ECO:0000313" key="2">
    <source>
        <dbReference type="EMBL" id="MBM7124777.1"/>
    </source>
</evidence>
<feature type="transmembrane region" description="Helical" evidence="1">
    <location>
        <begin position="258"/>
        <end position="280"/>
    </location>
</feature>
<gene>
    <name evidence="2" type="ORF">ISP19_05240</name>
</gene>
<sequence>MDIEGRNALATRIVLLCLCFLLSAAVAGLMPIPLLYVDGITILQTRPNLAVFGSSYEASAYLFAPLFDLFRDVGVRLDAYGRVFDDNQFIVNVSFGALFFAGIALQVFGWRLRADYSNTLRFAFFTIVLSPFFFCISKELLPAWLAVAVLMLHRSGTLGRRGMFIAYVALMALCGLYFRVYYLLFAALLPLHWMLDRRRKLLALVYLLGAVVVAVAHNKLPLDLIIKGRADYLGDVSNSRIQYLLPDDSGIGFIGNRFITLLQLLFPVTLLSVGLSYLPYVILQCLLTRLMFKRLMDPQRGLRTLAAHALLTFTIVGALFEPDFGSYFRHKVSVLPFLLLIVAEFEWMDRCPLARGRLKRHRGIAHAE</sequence>